<dbReference type="Gene3D" id="1.10.8.500">
    <property type="entry name" value="HAMP domain in histidine kinase"/>
    <property type="match status" value="1"/>
</dbReference>
<evidence type="ECO:0000256" key="7">
    <source>
        <dbReference type="ARBA" id="ARBA00023012"/>
    </source>
</evidence>
<sequence length="593" mass="66662">MFNSIKSKFITIYFLLMLICISIVGSLIINRLESQQIQNISDNINNNLNNMSGASAYMYNSNWKSQKFQFENTLDDWPLSQGEAIYAIVDSTDYPLILASSTSGASAGDKSALSSKSIEPDLVLKALSGEEGDKITTNKNTNQKEKHVAKPVLSSDGDVNGVLYMTADLSSVYKVIDYAKIVLSAATALALGITIVLGYILASSITVPIRDLTKKASKMAEGDFNQKFEVKSDDEIGKLGSMFNYLTEELDSTINQVNLEKSKLNTIFNYMAEGVIAVDREGFLLHANPIARNILSLDEEYFYKKQDLTKLNIFDINYYDDSTLEGETKVDIKDSFYKIKYAPYKKEDGKNSGLIVVLQDITKEHKLDLMRKEFVANVSHELKTPITTIKSYSETILESPLDKDDVHHFVSIINRENNRMGRLVSDLLQLSNLDYNSSNWNYEEIDTYFAINEILEVLSVLIEEKHQNIELDIPMDIKDIFADRHALEQVLMNIISNAIKYSDDSSTIKISATSNYFNVKIVVEDHGIGIPEEDIDRIFERFYRVEKSRSRAQGGTGLGLSIARELILSMNGDIKLESKLNEGTKVTLTFETA</sequence>
<evidence type="ECO:0000256" key="5">
    <source>
        <dbReference type="ARBA" id="ARBA00022679"/>
    </source>
</evidence>
<evidence type="ECO:0000313" key="13">
    <source>
        <dbReference type="Proteomes" id="UP000184032"/>
    </source>
</evidence>
<dbReference type="Pfam" id="PF02518">
    <property type="entry name" value="HATPase_c"/>
    <property type="match status" value="1"/>
</dbReference>
<dbReference type="PANTHER" id="PTHR45453">
    <property type="entry name" value="PHOSPHATE REGULON SENSOR PROTEIN PHOR"/>
    <property type="match status" value="1"/>
</dbReference>
<feature type="transmembrane region" description="Helical" evidence="9">
    <location>
        <begin position="12"/>
        <end position="29"/>
    </location>
</feature>
<evidence type="ECO:0000256" key="2">
    <source>
        <dbReference type="ARBA" id="ARBA00004370"/>
    </source>
</evidence>
<dbReference type="InterPro" id="IPR036097">
    <property type="entry name" value="HisK_dim/P_sf"/>
</dbReference>
<keyword evidence="9" id="KW-1133">Transmembrane helix</keyword>
<dbReference type="GO" id="GO:0000155">
    <property type="term" value="F:phosphorelay sensor kinase activity"/>
    <property type="evidence" value="ECO:0007669"/>
    <property type="project" value="InterPro"/>
</dbReference>
<evidence type="ECO:0000256" key="8">
    <source>
        <dbReference type="ARBA" id="ARBA00023136"/>
    </source>
</evidence>
<dbReference type="Gene3D" id="3.30.565.10">
    <property type="entry name" value="Histidine kinase-like ATPase, C-terminal domain"/>
    <property type="match status" value="1"/>
</dbReference>
<feature type="domain" description="HAMP" evidence="11">
    <location>
        <begin position="203"/>
        <end position="255"/>
    </location>
</feature>
<dbReference type="SUPFAM" id="SSF47384">
    <property type="entry name" value="Homodimeric domain of signal transducing histidine kinase"/>
    <property type="match status" value="1"/>
</dbReference>
<dbReference type="PRINTS" id="PR00344">
    <property type="entry name" value="BCTRLSENSOR"/>
</dbReference>
<dbReference type="InterPro" id="IPR050351">
    <property type="entry name" value="BphY/WalK/GraS-like"/>
</dbReference>
<name>A0A1M5SQ36_9FIRM</name>
<dbReference type="FunFam" id="3.30.565.10:FF:000006">
    <property type="entry name" value="Sensor histidine kinase WalK"/>
    <property type="match status" value="1"/>
</dbReference>
<dbReference type="PROSITE" id="PS50109">
    <property type="entry name" value="HIS_KIN"/>
    <property type="match status" value="1"/>
</dbReference>
<gene>
    <name evidence="12" type="ORF">SAMN02745245_01240</name>
</gene>
<keyword evidence="8 9" id="KW-0472">Membrane</keyword>
<dbReference type="FunFam" id="1.10.287.130:FF:000001">
    <property type="entry name" value="Two-component sensor histidine kinase"/>
    <property type="match status" value="1"/>
</dbReference>
<dbReference type="STRING" id="1120995.SAMN02745245_01240"/>
<dbReference type="OrthoDB" id="9813151at2"/>
<dbReference type="PANTHER" id="PTHR45453:SF1">
    <property type="entry name" value="PHOSPHATE REGULON SENSOR PROTEIN PHOR"/>
    <property type="match status" value="1"/>
</dbReference>
<dbReference type="InterPro" id="IPR005467">
    <property type="entry name" value="His_kinase_dom"/>
</dbReference>
<dbReference type="InterPro" id="IPR003661">
    <property type="entry name" value="HisK_dim/P_dom"/>
</dbReference>
<dbReference type="Gene3D" id="1.10.287.130">
    <property type="match status" value="1"/>
</dbReference>
<feature type="transmembrane region" description="Helical" evidence="9">
    <location>
        <begin position="181"/>
        <end position="202"/>
    </location>
</feature>
<dbReference type="CDD" id="cd00082">
    <property type="entry name" value="HisKA"/>
    <property type="match status" value="1"/>
</dbReference>
<dbReference type="CDD" id="cd00075">
    <property type="entry name" value="HATPase"/>
    <property type="match status" value="1"/>
</dbReference>
<dbReference type="SUPFAM" id="SSF55785">
    <property type="entry name" value="PYP-like sensor domain (PAS domain)"/>
    <property type="match status" value="1"/>
</dbReference>
<dbReference type="SMART" id="SM00387">
    <property type="entry name" value="HATPase_c"/>
    <property type="match status" value="1"/>
</dbReference>
<evidence type="ECO:0000259" key="11">
    <source>
        <dbReference type="PROSITE" id="PS50885"/>
    </source>
</evidence>
<accession>A0A1M5SQ36</accession>
<dbReference type="Pfam" id="PF00672">
    <property type="entry name" value="HAMP"/>
    <property type="match status" value="1"/>
</dbReference>
<dbReference type="PROSITE" id="PS50885">
    <property type="entry name" value="HAMP"/>
    <property type="match status" value="1"/>
</dbReference>
<dbReference type="EC" id="2.7.13.3" evidence="3"/>
<evidence type="ECO:0000256" key="3">
    <source>
        <dbReference type="ARBA" id="ARBA00012438"/>
    </source>
</evidence>
<evidence type="ECO:0000256" key="6">
    <source>
        <dbReference type="ARBA" id="ARBA00022777"/>
    </source>
</evidence>
<evidence type="ECO:0000313" key="12">
    <source>
        <dbReference type="EMBL" id="SHH40448.1"/>
    </source>
</evidence>
<organism evidence="12 13">
    <name type="scientific">Anaerosphaera aminiphila DSM 21120</name>
    <dbReference type="NCBI Taxonomy" id="1120995"/>
    <lineage>
        <taxon>Bacteria</taxon>
        <taxon>Bacillati</taxon>
        <taxon>Bacillota</taxon>
        <taxon>Tissierellia</taxon>
        <taxon>Tissierellales</taxon>
        <taxon>Peptoniphilaceae</taxon>
        <taxon>Anaerosphaera</taxon>
    </lineage>
</organism>
<dbReference type="SMART" id="SM00304">
    <property type="entry name" value="HAMP"/>
    <property type="match status" value="1"/>
</dbReference>
<evidence type="ECO:0000256" key="4">
    <source>
        <dbReference type="ARBA" id="ARBA00022553"/>
    </source>
</evidence>
<comment type="subcellular location">
    <subcellularLocation>
        <location evidence="2">Membrane</location>
    </subcellularLocation>
</comment>
<protein>
    <recommendedName>
        <fullName evidence="3">histidine kinase</fullName>
        <ecNumber evidence="3">2.7.13.3</ecNumber>
    </recommendedName>
</protein>
<dbReference type="GO" id="GO:0004721">
    <property type="term" value="F:phosphoprotein phosphatase activity"/>
    <property type="evidence" value="ECO:0007669"/>
    <property type="project" value="TreeGrafter"/>
</dbReference>
<keyword evidence="7" id="KW-0902">Two-component regulatory system</keyword>
<dbReference type="CDD" id="cd06225">
    <property type="entry name" value="HAMP"/>
    <property type="match status" value="1"/>
</dbReference>
<dbReference type="Gene3D" id="3.30.450.20">
    <property type="entry name" value="PAS domain"/>
    <property type="match status" value="2"/>
</dbReference>
<keyword evidence="13" id="KW-1185">Reference proteome</keyword>
<dbReference type="SUPFAM" id="SSF55874">
    <property type="entry name" value="ATPase domain of HSP90 chaperone/DNA topoisomerase II/histidine kinase"/>
    <property type="match status" value="1"/>
</dbReference>
<keyword evidence="6 12" id="KW-0418">Kinase</keyword>
<keyword evidence="9" id="KW-0812">Transmembrane</keyword>
<keyword evidence="5" id="KW-0808">Transferase</keyword>
<feature type="domain" description="Histidine kinase" evidence="10">
    <location>
        <begin position="377"/>
        <end position="593"/>
    </location>
</feature>
<dbReference type="GO" id="GO:0016036">
    <property type="term" value="P:cellular response to phosphate starvation"/>
    <property type="evidence" value="ECO:0007669"/>
    <property type="project" value="TreeGrafter"/>
</dbReference>
<dbReference type="Proteomes" id="UP000184032">
    <property type="component" value="Unassembled WGS sequence"/>
</dbReference>
<dbReference type="RefSeq" id="WP_073184745.1">
    <property type="nucleotide sequence ID" value="NZ_FQXI01000008.1"/>
</dbReference>
<dbReference type="InterPro" id="IPR004358">
    <property type="entry name" value="Sig_transdc_His_kin-like_C"/>
</dbReference>
<dbReference type="EMBL" id="FQXI01000008">
    <property type="protein sequence ID" value="SHH40448.1"/>
    <property type="molecule type" value="Genomic_DNA"/>
</dbReference>
<dbReference type="InterPro" id="IPR003660">
    <property type="entry name" value="HAMP_dom"/>
</dbReference>
<keyword evidence="4" id="KW-0597">Phosphoprotein</keyword>
<evidence type="ECO:0000256" key="9">
    <source>
        <dbReference type="SAM" id="Phobius"/>
    </source>
</evidence>
<dbReference type="SUPFAM" id="SSF158472">
    <property type="entry name" value="HAMP domain-like"/>
    <property type="match status" value="1"/>
</dbReference>
<dbReference type="AlphaFoldDB" id="A0A1M5SQ36"/>
<proteinExistence type="predicted"/>
<dbReference type="InterPro" id="IPR003594">
    <property type="entry name" value="HATPase_dom"/>
</dbReference>
<comment type="catalytic activity">
    <reaction evidence="1">
        <text>ATP + protein L-histidine = ADP + protein N-phospho-L-histidine.</text>
        <dbReference type="EC" id="2.7.13.3"/>
    </reaction>
</comment>
<evidence type="ECO:0000256" key="1">
    <source>
        <dbReference type="ARBA" id="ARBA00000085"/>
    </source>
</evidence>
<dbReference type="InterPro" id="IPR036890">
    <property type="entry name" value="HATPase_C_sf"/>
</dbReference>
<dbReference type="InterPro" id="IPR035965">
    <property type="entry name" value="PAS-like_dom_sf"/>
</dbReference>
<dbReference type="GO" id="GO:0005886">
    <property type="term" value="C:plasma membrane"/>
    <property type="evidence" value="ECO:0007669"/>
    <property type="project" value="TreeGrafter"/>
</dbReference>
<evidence type="ECO:0000259" key="10">
    <source>
        <dbReference type="PROSITE" id="PS50109"/>
    </source>
</evidence>
<dbReference type="Pfam" id="PF00512">
    <property type="entry name" value="HisKA"/>
    <property type="match status" value="1"/>
</dbReference>
<reference evidence="12 13" key="1">
    <citation type="submission" date="2016-11" db="EMBL/GenBank/DDBJ databases">
        <authorList>
            <person name="Jaros S."/>
            <person name="Januszkiewicz K."/>
            <person name="Wedrychowicz H."/>
        </authorList>
    </citation>
    <scope>NUCLEOTIDE SEQUENCE [LARGE SCALE GENOMIC DNA]</scope>
    <source>
        <strain evidence="12 13">DSM 21120</strain>
    </source>
</reference>
<dbReference type="SMART" id="SM00388">
    <property type="entry name" value="HisKA"/>
    <property type="match status" value="1"/>
</dbReference>